<evidence type="ECO:0000256" key="3">
    <source>
        <dbReference type="ARBA" id="ARBA00012733"/>
    </source>
</evidence>
<dbReference type="CDD" id="cd15482">
    <property type="entry name" value="Sialidase_non-viral"/>
    <property type="match status" value="1"/>
</dbReference>
<dbReference type="Proteomes" id="UP001652641">
    <property type="component" value="Chromosome 9"/>
</dbReference>
<gene>
    <name evidence="10" type="primary">NEU4</name>
</gene>
<comment type="similarity">
    <text evidence="2">Belongs to the glycosyl hydrolase 33 family.</text>
</comment>
<feature type="region of interest" description="Disordered" evidence="7">
    <location>
        <begin position="523"/>
        <end position="605"/>
    </location>
</feature>
<keyword evidence="4" id="KW-0443">Lipid metabolism</keyword>
<dbReference type="EC" id="3.2.1.18" evidence="3"/>
<dbReference type="InterPro" id="IPR026856">
    <property type="entry name" value="Sialidase_fam"/>
</dbReference>
<name>A0ABM4XAI3_VULVU</name>
<organism evidence="9 10">
    <name type="scientific">Vulpes vulpes</name>
    <name type="common">Red fox</name>
    <dbReference type="NCBI Taxonomy" id="9627"/>
    <lineage>
        <taxon>Eukaryota</taxon>
        <taxon>Metazoa</taxon>
        <taxon>Chordata</taxon>
        <taxon>Craniata</taxon>
        <taxon>Vertebrata</taxon>
        <taxon>Euteleostomi</taxon>
        <taxon>Mammalia</taxon>
        <taxon>Eutheria</taxon>
        <taxon>Laurasiatheria</taxon>
        <taxon>Carnivora</taxon>
        <taxon>Caniformia</taxon>
        <taxon>Canidae</taxon>
        <taxon>Vulpes</taxon>
    </lineage>
</organism>
<feature type="compositionally biased region" description="Gly residues" evidence="7">
    <location>
        <begin position="193"/>
        <end position="207"/>
    </location>
</feature>
<keyword evidence="6" id="KW-0326">Glycosidase</keyword>
<feature type="region of interest" description="Disordered" evidence="7">
    <location>
        <begin position="177"/>
        <end position="242"/>
    </location>
</feature>
<keyword evidence="9" id="KW-1185">Reference proteome</keyword>
<dbReference type="InterPro" id="IPR011040">
    <property type="entry name" value="Sialidase"/>
</dbReference>
<dbReference type="Gene3D" id="2.120.10.10">
    <property type="match status" value="2"/>
</dbReference>
<evidence type="ECO:0000256" key="1">
    <source>
        <dbReference type="ARBA" id="ARBA00000427"/>
    </source>
</evidence>
<keyword evidence="4" id="KW-0442">Lipid degradation</keyword>
<dbReference type="Pfam" id="PF13088">
    <property type="entry name" value="BNR_2"/>
    <property type="match status" value="1"/>
</dbReference>
<feature type="compositionally biased region" description="Low complexity" evidence="7">
    <location>
        <begin position="229"/>
        <end position="238"/>
    </location>
</feature>
<evidence type="ECO:0000313" key="10">
    <source>
        <dbReference type="RefSeq" id="XP_072574981.1"/>
    </source>
</evidence>
<dbReference type="RefSeq" id="XP_072574981.1">
    <property type="nucleotide sequence ID" value="XM_072718880.1"/>
</dbReference>
<dbReference type="InterPro" id="IPR036278">
    <property type="entry name" value="Sialidase_sf"/>
</dbReference>
<dbReference type="PANTHER" id="PTHR10628:SF22">
    <property type="entry name" value="SIALIDASE-4"/>
    <property type="match status" value="1"/>
</dbReference>
<proteinExistence type="inferred from homology"/>
<comment type="catalytic activity">
    <reaction evidence="1">
        <text>Hydrolysis of alpha-(2-&gt;3)-, alpha-(2-&gt;6)-, alpha-(2-&gt;8)- glycosidic linkages of terminal sialic acid residues in oligosaccharides, glycoproteins, glycolipids, colominic acid and synthetic substrates.</text>
        <dbReference type="EC" id="3.2.1.18"/>
    </reaction>
</comment>
<reference evidence="10" key="1">
    <citation type="submission" date="2025-08" db="UniProtKB">
        <authorList>
            <consortium name="RefSeq"/>
        </authorList>
    </citation>
    <scope>IDENTIFICATION</scope>
    <source>
        <tissue evidence="10">Cell line</tissue>
    </source>
</reference>
<dbReference type="PANTHER" id="PTHR10628">
    <property type="entry name" value="SIALIDASE"/>
    <property type="match status" value="1"/>
</dbReference>
<keyword evidence="5" id="KW-0119">Carbohydrate metabolism</keyword>
<dbReference type="GeneID" id="112911238"/>
<evidence type="ECO:0000256" key="4">
    <source>
        <dbReference type="ARBA" id="ARBA00022963"/>
    </source>
</evidence>
<protein>
    <recommendedName>
        <fullName evidence="3">exo-alpha-sialidase</fullName>
        <ecNumber evidence="3">3.2.1.18</ecNumber>
    </recommendedName>
</protein>
<dbReference type="SUPFAM" id="SSF50939">
    <property type="entry name" value="Sialidases"/>
    <property type="match status" value="1"/>
</dbReference>
<evidence type="ECO:0000256" key="6">
    <source>
        <dbReference type="ARBA" id="ARBA00023295"/>
    </source>
</evidence>
<evidence type="ECO:0000313" key="9">
    <source>
        <dbReference type="Proteomes" id="UP001652641"/>
    </source>
</evidence>
<evidence type="ECO:0000256" key="5">
    <source>
        <dbReference type="ARBA" id="ARBA00023277"/>
    </source>
</evidence>
<accession>A0ABM4XAI3</accession>
<evidence type="ECO:0000256" key="2">
    <source>
        <dbReference type="ARBA" id="ARBA00009348"/>
    </source>
</evidence>
<feature type="domain" description="Sialidase" evidence="8">
    <location>
        <begin position="284"/>
        <end position="502"/>
    </location>
</feature>
<keyword evidence="6" id="KW-0378">Hydrolase</keyword>
<evidence type="ECO:0000256" key="7">
    <source>
        <dbReference type="SAM" id="MobiDB-lite"/>
    </source>
</evidence>
<evidence type="ECO:0000259" key="8">
    <source>
        <dbReference type="Pfam" id="PF13088"/>
    </source>
</evidence>
<sequence length="719" mass="75811">MLPLAPSRPMWEAPGAPRGWGCSAGPHRSPPTSPLCSEAQGAGWRVPYPHGCPARTWTSGPFSSGDPRHPSLGFSKAPPQLSWATPGTPQPRIWEGWGGVGWGGGAGGHLPEAPVGQSEPGAQRVGSPCPCTLWPGVLFGETDRCGPRPSTWPAPCWAGVPGRGWRVRRVWGPGRALLPGQAERRQGACGPQGRRGGGGDRALGGGPREARGVHLQGSLGRAQAGGGAPADPGARGAQSMGAPRVPERTVLFRRERSGLTYRVPALLPVPPAPALLAFAEQRLSPDDAHAHRLVQRSGTLAGGSVRWGAARVLATAALEEHRSMNPCPVHDARTATVFLFFIAVRGRTPEAAQIAAGRNAARLCCVTSRDAGRSWGAARDLTEEAVGGAEQDWATFAVGPGHGIQLPSGRLLVPAYTYRVDRRECFGRICRTSPHAFTFYSDDHGRTWHHGGLVPNLRSGECQLAVVDGGQAGSVLYCNARSPLGSRVQALSADGGTSFLPGELVPALAETARGCQGSVLGFPAPLSSGPRGEGRSAGARNHPQAPCLCPGVQQPSKEGTRDPQGDQGLSRMEGCRDGPEEPGPGPGLRDPRKARTLKLPGPPATLSQSPTWLLYSHPAGRRARLHMGIRLSRSPLDPHSWTEPWVIYEGPSGYSDLASVGRTPKGALTFACLYESGARVSYEEISFCMFSLAEVLQNVRGGPELRAPGDKTPERCRPS</sequence>